<evidence type="ECO:0000313" key="4">
    <source>
        <dbReference type="Proteomes" id="UP001176961"/>
    </source>
</evidence>
<feature type="transmembrane region" description="Helical" evidence="2">
    <location>
        <begin position="87"/>
        <end position="112"/>
    </location>
</feature>
<keyword evidence="2" id="KW-1133">Transmembrane helix</keyword>
<feature type="region of interest" description="Disordered" evidence="1">
    <location>
        <begin position="216"/>
        <end position="239"/>
    </location>
</feature>
<dbReference type="AlphaFoldDB" id="A0AA36DMN4"/>
<accession>A0AA36DMN4</accession>
<dbReference type="Proteomes" id="UP001176961">
    <property type="component" value="Unassembled WGS sequence"/>
</dbReference>
<dbReference type="EMBL" id="CATQJL010000001">
    <property type="protein sequence ID" value="CAJ0589234.1"/>
    <property type="molecule type" value="Genomic_DNA"/>
</dbReference>
<sequence>MFESSVRPGHVQHSEEFINKFLKKIRIKQKRYKSVNQKRTNYHRGNQVMSSKASRPKFKLEVLYTDEEADMSGLPVWIPDEPVDNTAYTALFTSIGLLLFFLGIPMIAATLFGRYTGAHQPKEAEKPMAEDLSQLDDIYDPDGEYRDSKFDGMLDEDAADDVEIPSDPLETAKMAGESESKSKALQKRSVATQTDLSYLSDAHGVFERYDVQGTMDYQESTQWEDKVAEKSAKDQRQRR</sequence>
<protein>
    <submittedName>
        <fullName evidence="3">Uncharacterized protein</fullName>
    </submittedName>
</protein>
<feature type="compositionally biased region" description="Basic and acidic residues" evidence="1">
    <location>
        <begin position="223"/>
        <end position="239"/>
    </location>
</feature>
<evidence type="ECO:0000313" key="3">
    <source>
        <dbReference type="EMBL" id="CAJ0589234.1"/>
    </source>
</evidence>
<proteinExistence type="predicted"/>
<keyword evidence="2" id="KW-0812">Transmembrane</keyword>
<evidence type="ECO:0000256" key="2">
    <source>
        <dbReference type="SAM" id="Phobius"/>
    </source>
</evidence>
<evidence type="ECO:0000256" key="1">
    <source>
        <dbReference type="SAM" id="MobiDB-lite"/>
    </source>
</evidence>
<organism evidence="3 4">
    <name type="scientific">Cylicocyclus nassatus</name>
    <name type="common">Nematode worm</name>
    <dbReference type="NCBI Taxonomy" id="53992"/>
    <lineage>
        <taxon>Eukaryota</taxon>
        <taxon>Metazoa</taxon>
        <taxon>Ecdysozoa</taxon>
        <taxon>Nematoda</taxon>
        <taxon>Chromadorea</taxon>
        <taxon>Rhabditida</taxon>
        <taxon>Rhabditina</taxon>
        <taxon>Rhabditomorpha</taxon>
        <taxon>Strongyloidea</taxon>
        <taxon>Strongylidae</taxon>
        <taxon>Cylicocyclus</taxon>
    </lineage>
</organism>
<reference evidence="3" key="1">
    <citation type="submission" date="2023-07" db="EMBL/GenBank/DDBJ databases">
        <authorList>
            <consortium name="CYATHOMIX"/>
        </authorList>
    </citation>
    <scope>NUCLEOTIDE SEQUENCE</scope>
    <source>
        <strain evidence="3">N/A</strain>
    </source>
</reference>
<name>A0AA36DMN4_CYLNA</name>
<keyword evidence="4" id="KW-1185">Reference proteome</keyword>
<gene>
    <name evidence="3" type="ORF">CYNAS_LOCUS1217</name>
</gene>
<feature type="region of interest" description="Disordered" evidence="1">
    <location>
        <begin position="156"/>
        <end position="188"/>
    </location>
</feature>
<comment type="caution">
    <text evidence="3">The sequence shown here is derived from an EMBL/GenBank/DDBJ whole genome shotgun (WGS) entry which is preliminary data.</text>
</comment>
<keyword evidence="2" id="KW-0472">Membrane</keyword>